<evidence type="ECO:0000313" key="1">
    <source>
        <dbReference type="EMBL" id="RFT15860.1"/>
    </source>
</evidence>
<proteinExistence type="predicted"/>
<name>A0A3E2BM76_9BACT</name>
<accession>A0A3E2BM76</accession>
<sequence>MNKNYHFDNLSSIDWEKCFEIISIYDNRTMEQRLKSYYRIATNA</sequence>
<dbReference type="AlphaFoldDB" id="A0A3E2BM76"/>
<dbReference type="EMBL" id="QUAH01000006">
    <property type="protein sequence ID" value="RFT15860.1"/>
    <property type="molecule type" value="Genomic_DNA"/>
</dbReference>
<gene>
    <name evidence="1" type="ORF">OP8BY_2258</name>
</gene>
<protein>
    <submittedName>
        <fullName evidence="1">Uncharacterized protein</fullName>
    </submittedName>
</protein>
<dbReference type="Proteomes" id="UP000257323">
    <property type="component" value="Unassembled WGS sequence"/>
</dbReference>
<comment type="caution">
    <text evidence="1">The sequence shown here is derived from an EMBL/GenBank/DDBJ whole genome shotgun (WGS) entry which is preliminary data.</text>
</comment>
<reference evidence="1 2" key="1">
    <citation type="submission" date="2018-08" db="EMBL/GenBank/DDBJ databases">
        <title>Genome analysis of the thermophilic bacterium of the candidate phylum Aminicenantes from deep subsurface aquifer revealed its physiology and ecological role.</title>
        <authorList>
            <person name="Kadnikov V.V."/>
            <person name="Mardanov A.V."/>
            <person name="Beletsky A.V."/>
            <person name="Karnachuk O.V."/>
            <person name="Ravin N.V."/>
        </authorList>
    </citation>
    <scope>NUCLEOTIDE SEQUENCE [LARGE SCALE GENOMIC DNA]</scope>
    <source>
        <strain evidence="1">BY38</strain>
    </source>
</reference>
<evidence type="ECO:0000313" key="2">
    <source>
        <dbReference type="Proteomes" id="UP000257323"/>
    </source>
</evidence>
<organism evidence="1 2">
    <name type="scientific">Candidatus Saccharicenans subterraneus</name>
    <dbReference type="NCBI Taxonomy" id="2508984"/>
    <lineage>
        <taxon>Bacteria</taxon>
        <taxon>Candidatus Aminicenantota</taxon>
        <taxon>Candidatus Aminicenantia</taxon>
        <taxon>Candidatus Aminicenantales</taxon>
        <taxon>Candidatus Saccharicenantaceae</taxon>
        <taxon>Candidatus Saccharicenans</taxon>
    </lineage>
</organism>